<proteinExistence type="predicted"/>
<name>Q54GG5_DICDI</name>
<evidence type="ECO:0000259" key="6">
    <source>
        <dbReference type="PROSITE" id="PS50237"/>
    </source>
</evidence>
<dbReference type="InParanoid" id="Q54GG5"/>
<feature type="domain" description="HECT" evidence="6">
    <location>
        <begin position="396"/>
        <end position="720"/>
    </location>
</feature>
<dbReference type="InterPro" id="IPR042556">
    <property type="entry name" value="AZUL_sf"/>
</dbReference>
<evidence type="ECO:0000256" key="3">
    <source>
        <dbReference type="ARBA" id="ARBA00022679"/>
    </source>
</evidence>
<dbReference type="Reactome" id="R-DDI-983168">
    <property type="pathway name" value="Antigen processing: Ubiquitination &amp; Proteasome degradation"/>
</dbReference>
<dbReference type="GeneID" id="8627519"/>
<dbReference type="EC" id="2.3.2.26" evidence="2"/>
<dbReference type="eggNOG" id="KOG0941">
    <property type="taxonomic scope" value="Eukaryota"/>
</dbReference>
<evidence type="ECO:0000313" key="8">
    <source>
        <dbReference type="Proteomes" id="UP000002195"/>
    </source>
</evidence>
<dbReference type="Gene3D" id="6.10.130.10">
    <property type="entry name" value="Ubiquitin-protein ligase E3A, N-terminal zinc-binding domain (AZUL)"/>
    <property type="match status" value="1"/>
</dbReference>
<dbReference type="Gene3D" id="3.30.2410.10">
    <property type="entry name" value="Hect, E3 ligase catalytic domain"/>
    <property type="match status" value="1"/>
</dbReference>
<dbReference type="SUPFAM" id="SSF56204">
    <property type="entry name" value="Hect, E3 ligase catalytic domain"/>
    <property type="match status" value="1"/>
</dbReference>
<dbReference type="GO" id="GO:0004842">
    <property type="term" value="F:ubiquitin-protein transferase activity"/>
    <property type="evidence" value="ECO:0000250"/>
    <property type="project" value="dictyBase"/>
</dbReference>
<dbReference type="FunFam" id="3.30.2410.10:FF:000003">
    <property type="entry name" value="probable E3 ubiquitin-protein ligase HERC4 isoform X1"/>
    <property type="match status" value="1"/>
</dbReference>
<dbReference type="GO" id="GO:0000209">
    <property type="term" value="P:protein polyubiquitination"/>
    <property type="evidence" value="ECO:0007669"/>
    <property type="project" value="InterPro"/>
</dbReference>
<dbReference type="KEGG" id="ddi:DDB_G0290179"/>
<dbReference type="AlphaFoldDB" id="Q54GG5"/>
<dbReference type="PANTHER" id="PTHR45700:SF8">
    <property type="entry name" value="HECT-TYPE E3 UBIQUITIN TRANSFERASE"/>
    <property type="match status" value="1"/>
</dbReference>
<dbReference type="FunCoup" id="Q54GG5">
    <property type="interactions" value="412"/>
</dbReference>
<dbReference type="EMBL" id="AAFI02000158">
    <property type="protein sequence ID" value="EAL62361.1"/>
    <property type="molecule type" value="Genomic_DNA"/>
</dbReference>
<evidence type="ECO:0000313" key="7">
    <source>
        <dbReference type="EMBL" id="EAL62361.1"/>
    </source>
</evidence>
<dbReference type="Proteomes" id="UP000002195">
    <property type="component" value="Unassembled WGS sequence"/>
</dbReference>
<gene>
    <name evidence="7" type="primary">ube3a</name>
    <name evidence="7" type="ORF">DDB_G0290179</name>
</gene>
<comment type="caution">
    <text evidence="7">The sequence shown here is derived from an EMBL/GenBank/DDBJ whole genome shotgun (WGS) entry which is preliminary data.</text>
</comment>
<dbReference type="RefSeq" id="XP_635863.1">
    <property type="nucleotide sequence ID" value="XM_630771.1"/>
</dbReference>
<evidence type="ECO:0000256" key="2">
    <source>
        <dbReference type="ARBA" id="ARBA00012485"/>
    </source>
</evidence>
<accession>Q54GG5</accession>
<dbReference type="SMART" id="SM00119">
    <property type="entry name" value="HECTc"/>
    <property type="match status" value="1"/>
</dbReference>
<evidence type="ECO:0000256" key="4">
    <source>
        <dbReference type="ARBA" id="ARBA00022786"/>
    </source>
</evidence>
<dbReference type="InterPro" id="IPR000569">
    <property type="entry name" value="HECT_dom"/>
</dbReference>
<dbReference type="PROSITE" id="PS50237">
    <property type="entry name" value="HECT"/>
    <property type="match status" value="1"/>
</dbReference>
<dbReference type="STRING" id="44689.Q54GG5"/>
<keyword evidence="8" id="KW-1185">Reference proteome</keyword>
<dbReference type="CDD" id="cd00078">
    <property type="entry name" value="HECTc"/>
    <property type="match status" value="1"/>
</dbReference>
<keyword evidence="4 5" id="KW-0833">Ubl conjugation pathway</keyword>
<dbReference type="Gene3D" id="3.30.2160.10">
    <property type="entry name" value="Hect, E3 ligase catalytic domain"/>
    <property type="match status" value="1"/>
</dbReference>
<dbReference type="GO" id="GO:0016874">
    <property type="term" value="F:ligase activity"/>
    <property type="evidence" value="ECO:0007669"/>
    <property type="project" value="UniProtKB-KW"/>
</dbReference>
<dbReference type="VEuPathDB" id="AmoebaDB:DDB_G0290179"/>
<dbReference type="Pfam" id="PF16558">
    <property type="entry name" value="AZUL"/>
    <property type="match status" value="1"/>
</dbReference>
<feature type="active site" description="Glycyl thioester intermediate" evidence="5">
    <location>
        <position position="688"/>
    </location>
</feature>
<evidence type="ECO:0000256" key="1">
    <source>
        <dbReference type="ARBA" id="ARBA00000885"/>
    </source>
</evidence>
<dbReference type="PhylomeDB" id="Q54GG5"/>
<dbReference type="Pfam" id="PF00632">
    <property type="entry name" value="HECT"/>
    <property type="match status" value="1"/>
</dbReference>
<dbReference type="PaxDb" id="44689-DDB0302447"/>
<dbReference type="InterPro" id="IPR044611">
    <property type="entry name" value="E3A/B/C-like"/>
</dbReference>
<dbReference type="SMR" id="Q54GG5"/>
<comment type="catalytic activity">
    <reaction evidence="1">
        <text>S-ubiquitinyl-[E2 ubiquitin-conjugating enzyme]-L-cysteine + [acceptor protein]-L-lysine = [E2 ubiquitin-conjugating enzyme]-L-cysteine + N(6)-ubiquitinyl-[acceptor protein]-L-lysine.</text>
        <dbReference type="EC" id="2.3.2.26"/>
    </reaction>
</comment>
<dbReference type="OMA" id="YNEETRC"/>
<dbReference type="InterPro" id="IPR032353">
    <property type="entry name" value="AZUL"/>
</dbReference>
<keyword evidence="3" id="KW-0808">Transferase</keyword>
<organism evidence="7 8">
    <name type="scientific">Dictyostelium discoideum</name>
    <name type="common">Social amoeba</name>
    <dbReference type="NCBI Taxonomy" id="44689"/>
    <lineage>
        <taxon>Eukaryota</taxon>
        <taxon>Amoebozoa</taxon>
        <taxon>Evosea</taxon>
        <taxon>Eumycetozoa</taxon>
        <taxon>Dictyostelia</taxon>
        <taxon>Dictyosteliales</taxon>
        <taxon>Dictyosteliaceae</taxon>
        <taxon>Dictyostelium</taxon>
    </lineage>
</organism>
<dbReference type="FunFam" id="3.30.2160.10:FF:000024">
    <property type="entry name" value="Uncharacterized protein"/>
    <property type="match status" value="1"/>
</dbReference>
<dbReference type="PANTHER" id="PTHR45700">
    <property type="entry name" value="UBIQUITIN-PROTEIN LIGASE E3C"/>
    <property type="match status" value="1"/>
</dbReference>
<protein>
    <recommendedName>
        <fullName evidence="2">HECT-type E3 ubiquitin transferase</fullName>
        <ecNumber evidence="2">2.3.2.26</ecNumber>
    </recommendedName>
</protein>
<dbReference type="Gene3D" id="3.90.1750.10">
    <property type="entry name" value="Hect, E3 ligase catalytic domains"/>
    <property type="match status" value="1"/>
</dbReference>
<dbReference type="GO" id="GO:0061630">
    <property type="term" value="F:ubiquitin protein ligase activity"/>
    <property type="evidence" value="ECO:0000318"/>
    <property type="project" value="GO_Central"/>
</dbReference>
<dbReference type="GO" id="GO:0006511">
    <property type="term" value="P:ubiquitin-dependent protein catabolic process"/>
    <property type="evidence" value="ECO:0000250"/>
    <property type="project" value="dictyBase"/>
</dbReference>
<dbReference type="HOGENOM" id="CLU_002173_5_0_1"/>
<keyword evidence="7" id="KW-0436">Ligase</keyword>
<dbReference type="InterPro" id="IPR035983">
    <property type="entry name" value="Hect_E3_ubiquitin_ligase"/>
</dbReference>
<reference evidence="7 8" key="1">
    <citation type="journal article" date="2005" name="Nature">
        <title>The genome of the social amoeba Dictyostelium discoideum.</title>
        <authorList>
            <consortium name="The Dictyostelium discoideum Sequencing Consortium"/>
            <person name="Eichinger L."/>
            <person name="Pachebat J.A."/>
            <person name="Glockner G."/>
            <person name="Rajandream M.A."/>
            <person name="Sucgang R."/>
            <person name="Berriman M."/>
            <person name="Song J."/>
            <person name="Olsen R."/>
            <person name="Szafranski K."/>
            <person name="Xu Q."/>
            <person name="Tunggal B."/>
            <person name="Kummerfeld S."/>
            <person name="Madera M."/>
            <person name="Konfortov B.A."/>
            <person name="Rivero F."/>
            <person name="Bankier A.T."/>
            <person name="Lehmann R."/>
            <person name="Hamlin N."/>
            <person name="Davies R."/>
            <person name="Gaudet P."/>
            <person name="Fey P."/>
            <person name="Pilcher K."/>
            <person name="Chen G."/>
            <person name="Saunders D."/>
            <person name="Sodergren E."/>
            <person name="Davis P."/>
            <person name="Kerhornou A."/>
            <person name="Nie X."/>
            <person name="Hall N."/>
            <person name="Anjard C."/>
            <person name="Hemphill L."/>
            <person name="Bason N."/>
            <person name="Farbrother P."/>
            <person name="Desany B."/>
            <person name="Just E."/>
            <person name="Morio T."/>
            <person name="Rost R."/>
            <person name="Churcher C."/>
            <person name="Cooper J."/>
            <person name="Haydock S."/>
            <person name="van Driessche N."/>
            <person name="Cronin A."/>
            <person name="Goodhead I."/>
            <person name="Muzny D."/>
            <person name="Mourier T."/>
            <person name="Pain A."/>
            <person name="Lu M."/>
            <person name="Harper D."/>
            <person name="Lindsay R."/>
            <person name="Hauser H."/>
            <person name="James K."/>
            <person name="Quiles M."/>
            <person name="Madan Babu M."/>
            <person name="Saito T."/>
            <person name="Buchrieser C."/>
            <person name="Wardroper A."/>
            <person name="Felder M."/>
            <person name="Thangavelu M."/>
            <person name="Johnson D."/>
            <person name="Knights A."/>
            <person name="Loulseged H."/>
            <person name="Mungall K."/>
            <person name="Oliver K."/>
            <person name="Price C."/>
            <person name="Quail M.A."/>
            <person name="Urushihara H."/>
            <person name="Hernandez J."/>
            <person name="Rabbinowitsch E."/>
            <person name="Steffen D."/>
            <person name="Sanders M."/>
            <person name="Ma J."/>
            <person name="Kohara Y."/>
            <person name="Sharp S."/>
            <person name="Simmonds M."/>
            <person name="Spiegler S."/>
            <person name="Tivey A."/>
            <person name="Sugano S."/>
            <person name="White B."/>
            <person name="Walker D."/>
            <person name="Woodward J."/>
            <person name="Winckler T."/>
            <person name="Tanaka Y."/>
            <person name="Shaulsky G."/>
            <person name="Schleicher M."/>
            <person name="Weinstock G."/>
            <person name="Rosenthal A."/>
            <person name="Cox E.C."/>
            <person name="Chisholm R.L."/>
            <person name="Gibbs R."/>
            <person name="Loomis W.F."/>
            <person name="Platzer M."/>
            <person name="Kay R.R."/>
            <person name="Williams J."/>
            <person name="Dear P.H."/>
            <person name="Noegel A.A."/>
            <person name="Barrell B."/>
            <person name="Kuspa A."/>
        </authorList>
    </citation>
    <scope>NUCLEOTIDE SEQUENCE [LARGE SCALE GENOMIC DNA]</scope>
    <source>
        <strain evidence="7 8">AX4</strain>
    </source>
</reference>
<evidence type="ECO:0000256" key="5">
    <source>
        <dbReference type="PROSITE-ProRule" id="PRU00104"/>
    </source>
</evidence>
<sequence length="720" mass="83713">MSKSPPIPHKNSMSNESLEKEKERLRFIIEQYFLQITRGCSEKLLYHSKYCCHNPQFQKFADPNNAAVKALRIGKKYEEKYLCSYLLVSEKERGITYHNMKTLVDLSRHYDNYSNIVEYIKTSFALPSTVNSSFKSTRTQDFDDETYFDGLDLDDINKIFNLLLSLDNDRINDELQKASRQLSNNLRYNASSYSEKSQLKPFIFLLVNPYIHDLENRGILANVFIALESLSEKMRNIFYEWFNHLSKEAFVQTLTNFEQFISVRILADDDIKLHADVPVKGACTAIQLMSKVNDSKKFVQYTDFYNDALNEALDLFLDYNSTKRCFTYASFPAVLNVITKGQYLQIEHALTQNSLRTQFGQMGITSAADFLIFKIRREHLIDDTLDKVQTLREENRKSELRKELKVHFMGEEGIDEGGVKREFFQLIVRKIFDPEYGMFKYNTTTNCFWFNPDSVDYTEFELIGIIIGLALYNNIILDVHFPLVIFKKLLNLDLTMEDIESLDPEVYQSFIKIKTTEEDVSDWSLYFCATYESIYGQTKVHNLKQGGDDIQVTNENRNEYLDLYKDYLLNKSISKQFAPFFKGFRMVCDSPILKILKPEELGNLVCGVEDLNFIELERGTNYEGGYTQDDTTIKNFWKVLHGLSDEDKRRFLTFVTGGDRVPYGGLEKMSFTITKTADSDRLPSAHTCFNTLILPAYPEFEKLRDLLTKALTHYEGFGLK</sequence>
<dbReference type="dictyBase" id="DDB_G0290179">
    <property type="gene designation" value="ube3a"/>
</dbReference>